<dbReference type="SUPFAM" id="SSF160964">
    <property type="entry name" value="MalF N-terminal region-like"/>
    <property type="match status" value="1"/>
</dbReference>
<evidence type="ECO:0000256" key="2">
    <source>
        <dbReference type="ARBA" id="ARBA00022448"/>
    </source>
</evidence>
<feature type="domain" description="ABC transmembrane type-1" evidence="8">
    <location>
        <begin position="78"/>
        <end position="291"/>
    </location>
</feature>
<dbReference type="OrthoDB" id="5174895at2"/>
<feature type="transmembrane region" description="Helical" evidence="7">
    <location>
        <begin position="71"/>
        <end position="97"/>
    </location>
</feature>
<proteinExistence type="inferred from homology"/>
<evidence type="ECO:0000313" key="10">
    <source>
        <dbReference type="Proteomes" id="UP000291758"/>
    </source>
</evidence>
<dbReference type="SUPFAM" id="SSF161098">
    <property type="entry name" value="MetI-like"/>
    <property type="match status" value="1"/>
</dbReference>
<feature type="transmembrane region" description="Helical" evidence="7">
    <location>
        <begin position="221"/>
        <end position="243"/>
    </location>
</feature>
<evidence type="ECO:0000256" key="5">
    <source>
        <dbReference type="ARBA" id="ARBA00022989"/>
    </source>
</evidence>
<protein>
    <submittedName>
        <fullName evidence="9">Sugar ABC transporter permease</fullName>
    </submittedName>
</protein>
<sequence length="302" mass="32156">MRHARTRFVALFLAPALALYGVFVLYPYAQGVVVSFTDWGGYGGERRFVGLANYAELLRDERFWAALGHNAVFLAVLPPVTLGIAVLLAALTAVAGGPGGRLGPVAGAGLYRAVFVMPHVLPLVMSLVLWQFVLTPRIGLLNGLLERAGLGGWAHAWLGEPGTARWAVLAVLVWGQVGFAYLLLLAAFGAVPAECLEAAQLDGAGRVRVVRSILLPMTVRTVRAVGVFLGMLALDMFVAVAILTPDGGPSGSTEVVATYMQRLAFSAGRFGYSATIGVALTVLTLAFALVTFRVTRRERVEY</sequence>
<dbReference type="Proteomes" id="UP000291758">
    <property type="component" value="Chromosome"/>
</dbReference>
<comment type="similarity">
    <text evidence="7">Belongs to the binding-protein-dependent transport system permease family.</text>
</comment>
<dbReference type="GO" id="GO:0005886">
    <property type="term" value="C:plasma membrane"/>
    <property type="evidence" value="ECO:0007669"/>
    <property type="project" value="UniProtKB-SubCell"/>
</dbReference>
<keyword evidence="4 7" id="KW-0812">Transmembrane</keyword>
<feature type="transmembrane region" description="Helical" evidence="7">
    <location>
        <begin position="109"/>
        <end position="133"/>
    </location>
</feature>
<keyword evidence="2 7" id="KW-0813">Transport</keyword>
<keyword evidence="3" id="KW-1003">Cell membrane</keyword>
<comment type="subcellular location">
    <subcellularLocation>
        <location evidence="1 7">Cell membrane</location>
        <topology evidence="1 7">Multi-pass membrane protein</topology>
    </subcellularLocation>
</comment>
<dbReference type="RefSeq" id="WP_129205737.1">
    <property type="nucleotide sequence ID" value="NZ_CP035495.1"/>
</dbReference>
<feature type="transmembrane region" description="Helical" evidence="7">
    <location>
        <begin position="7"/>
        <end position="29"/>
    </location>
</feature>
<dbReference type="GO" id="GO:0055085">
    <property type="term" value="P:transmembrane transport"/>
    <property type="evidence" value="ECO:0007669"/>
    <property type="project" value="InterPro"/>
</dbReference>
<dbReference type="Pfam" id="PF00528">
    <property type="entry name" value="BPD_transp_1"/>
    <property type="match status" value="1"/>
</dbReference>
<dbReference type="AlphaFoldDB" id="A0A4P6EQ45"/>
<name>A0A4P6EQ45_9MICO</name>
<evidence type="ECO:0000256" key="3">
    <source>
        <dbReference type="ARBA" id="ARBA00022475"/>
    </source>
</evidence>
<keyword evidence="6 7" id="KW-0472">Membrane</keyword>
<dbReference type="PANTHER" id="PTHR43227:SF8">
    <property type="entry name" value="DIACETYLCHITOBIOSE UPTAKE SYSTEM PERMEASE PROTEIN DASB"/>
    <property type="match status" value="1"/>
</dbReference>
<evidence type="ECO:0000256" key="4">
    <source>
        <dbReference type="ARBA" id="ARBA00022692"/>
    </source>
</evidence>
<dbReference type="PROSITE" id="PS50928">
    <property type="entry name" value="ABC_TM1"/>
    <property type="match status" value="1"/>
</dbReference>
<feature type="transmembrane region" description="Helical" evidence="7">
    <location>
        <begin position="166"/>
        <end position="191"/>
    </location>
</feature>
<keyword evidence="10" id="KW-1185">Reference proteome</keyword>
<dbReference type="KEGG" id="xyl:ET495_16875"/>
<evidence type="ECO:0000256" key="7">
    <source>
        <dbReference type="RuleBase" id="RU363032"/>
    </source>
</evidence>
<evidence type="ECO:0000313" key="9">
    <source>
        <dbReference type="EMBL" id="QAY64595.1"/>
    </source>
</evidence>
<dbReference type="CDD" id="cd06261">
    <property type="entry name" value="TM_PBP2"/>
    <property type="match status" value="1"/>
</dbReference>
<dbReference type="InterPro" id="IPR050809">
    <property type="entry name" value="UgpAE/MalFG_permease"/>
</dbReference>
<gene>
    <name evidence="9" type="ORF">ET495_16875</name>
</gene>
<keyword evidence="5 7" id="KW-1133">Transmembrane helix</keyword>
<dbReference type="EMBL" id="CP035495">
    <property type="protein sequence ID" value="QAY64595.1"/>
    <property type="molecule type" value="Genomic_DNA"/>
</dbReference>
<organism evidence="9 10">
    <name type="scientific">Xylanimonas allomyrinae</name>
    <dbReference type="NCBI Taxonomy" id="2509459"/>
    <lineage>
        <taxon>Bacteria</taxon>
        <taxon>Bacillati</taxon>
        <taxon>Actinomycetota</taxon>
        <taxon>Actinomycetes</taxon>
        <taxon>Micrococcales</taxon>
        <taxon>Promicromonosporaceae</taxon>
        <taxon>Xylanimonas</taxon>
    </lineage>
</organism>
<dbReference type="PANTHER" id="PTHR43227">
    <property type="entry name" value="BLL4140 PROTEIN"/>
    <property type="match status" value="1"/>
</dbReference>
<reference evidence="9 10" key="1">
    <citation type="submission" date="2019-01" db="EMBL/GenBank/DDBJ databases">
        <title>Genome sequencing of strain 2JSPR-7.</title>
        <authorList>
            <person name="Heo J."/>
            <person name="Kim S.-J."/>
            <person name="Kim J.-S."/>
            <person name="Hong S.-B."/>
            <person name="Kwon S.-W."/>
        </authorList>
    </citation>
    <scope>NUCLEOTIDE SEQUENCE [LARGE SCALE GENOMIC DNA]</scope>
    <source>
        <strain evidence="9 10">2JSPR-7</strain>
    </source>
</reference>
<feature type="transmembrane region" description="Helical" evidence="7">
    <location>
        <begin position="270"/>
        <end position="292"/>
    </location>
</feature>
<accession>A0A4P6EQ45</accession>
<evidence type="ECO:0000256" key="6">
    <source>
        <dbReference type="ARBA" id="ARBA00023136"/>
    </source>
</evidence>
<dbReference type="Gene3D" id="1.10.3720.10">
    <property type="entry name" value="MetI-like"/>
    <property type="match status" value="1"/>
</dbReference>
<evidence type="ECO:0000259" key="8">
    <source>
        <dbReference type="PROSITE" id="PS50928"/>
    </source>
</evidence>
<evidence type="ECO:0000256" key="1">
    <source>
        <dbReference type="ARBA" id="ARBA00004651"/>
    </source>
</evidence>
<dbReference type="InterPro" id="IPR035906">
    <property type="entry name" value="MetI-like_sf"/>
</dbReference>
<dbReference type="InterPro" id="IPR000515">
    <property type="entry name" value="MetI-like"/>
</dbReference>